<dbReference type="RefSeq" id="WP_130650619.1">
    <property type="nucleotide sequence ID" value="NZ_BMHA01000006.1"/>
</dbReference>
<dbReference type="OrthoDB" id="158903at2"/>
<gene>
    <name evidence="2" type="ORF">GCM10011354_18080</name>
</gene>
<proteinExistence type="predicted"/>
<evidence type="ECO:0000313" key="2">
    <source>
        <dbReference type="EMBL" id="GGI06236.1"/>
    </source>
</evidence>
<keyword evidence="3" id="KW-1185">Reference proteome</keyword>
<protein>
    <recommendedName>
        <fullName evidence="1">QsdR TetR regulatory C-terminal domain-containing protein</fullName>
    </recommendedName>
</protein>
<dbReference type="Gene3D" id="1.10.357.10">
    <property type="entry name" value="Tetracycline Repressor, domain 2"/>
    <property type="match status" value="1"/>
</dbReference>
<reference evidence="2" key="1">
    <citation type="journal article" date="2014" name="Int. J. Syst. Evol. Microbiol.">
        <title>Complete genome sequence of Corynebacterium casei LMG S-19264T (=DSM 44701T), isolated from a smear-ripened cheese.</title>
        <authorList>
            <consortium name="US DOE Joint Genome Institute (JGI-PGF)"/>
            <person name="Walter F."/>
            <person name="Albersmeier A."/>
            <person name="Kalinowski J."/>
            <person name="Ruckert C."/>
        </authorList>
    </citation>
    <scope>NUCLEOTIDE SEQUENCE</scope>
    <source>
        <strain evidence="2">CGMCC 1.14988</strain>
    </source>
</reference>
<comment type="caution">
    <text evidence="2">The sequence shown here is derived from an EMBL/GenBank/DDBJ whole genome shotgun (WGS) entry which is preliminary data.</text>
</comment>
<organism evidence="2 3">
    <name type="scientific">Egicoccus halophilus</name>
    <dbReference type="NCBI Taxonomy" id="1670830"/>
    <lineage>
        <taxon>Bacteria</taxon>
        <taxon>Bacillati</taxon>
        <taxon>Actinomycetota</taxon>
        <taxon>Nitriliruptoria</taxon>
        <taxon>Egicoccales</taxon>
        <taxon>Egicoccaceae</taxon>
        <taxon>Egicoccus</taxon>
    </lineage>
</organism>
<sequence length="206" mass="22353">MSGPPAPGDGEAGRGSPSRRRVLTHDEALVAARRRFLRTGDLVMTRLQADLAVGRATLYRVVGSRDQLLGDVLHDLAIRTLRAVVTEVDRCGLTGVERLLAISREFEARVAGFAPLQRFLTSQPGIALPVLVTTAGRVHERMVDAWTDLLREAAQQGELTLPEAPRETAYLYVRVGESLLYADVLAGARPDHTAADRLRRAVLGAG</sequence>
<dbReference type="EMBL" id="BMHA01000006">
    <property type="protein sequence ID" value="GGI06236.1"/>
    <property type="molecule type" value="Genomic_DNA"/>
</dbReference>
<accession>A0A8J3A865</accession>
<dbReference type="InterPro" id="IPR041485">
    <property type="entry name" value="TetR_C_36"/>
</dbReference>
<name>A0A8J3A865_9ACTN</name>
<reference evidence="2" key="2">
    <citation type="submission" date="2020-09" db="EMBL/GenBank/DDBJ databases">
        <authorList>
            <person name="Sun Q."/>
            <person name="Zhou Y."/>
        </authorList>
    </citation>
    <scope>NUCLEOTIDE SEQUENCE</scope>
    <source>
        <strain evidence="2">CGMCC 1.14988</strain>
    </source>
</reference>
<dbReference type="AlphaFoldDB" id="A0A8J3A865"/>
<evidence type="ECO:0000313" key="3">
    <source>
        <dbReference type="Proteomes" id="UP000650511"/>
    </source>
</evidence>
<feature type="domain" description="QsdR TetR regulatory C-terminal" evidence="1">
    <location>
        <begin position="94"/>
        <end position="204"/>
    </location>
</feature>
<evidence type="ECO:0000259" key="1">
    <source>
        <dbReference type="Pfam" id="PF18598"/>
    </source>
</evidence>
<dbReference type="Proteomes" id="UP000650511">
    <property type="component" value="Unassembled WGS sequence"/>
</dbReference>
<dbReference type="Pfam" id="PF18598">
    <property type="entry name" value="TetR_C_36"/>
    <property type="match status" value="1"/>
</dbReference>